<name>A0A482Y6D9_9EURY</name>
<dbReference type="Pfam" id="PF11127">
    <property type="entry name" value="YgaP-like_TM"/>
    <property type="match status" value="1"/>
</dbReference>
<evidence type="ECO:0000313" key="3">
    <source>
        <dbReference type="EMBL" id="RZV10414.1"/>
    </source>
</evidence>
<dbReference type="InterPro" id="IPR021309">
    <property type="entry name" value="YgaP-like_TM"/>
</dbReference>
<dbReference type="RefSeq" id="WP_130499934.1">
    <property type="nucleotide sequence ID" value="NZ_SHMP01000004.1"/>
</dbReference>
<evidence type="ECO:0000313" key="4">
    <source>
        <dbReference type="Proteomes" id="UP000291097"/>
    </source>
</evidence>
<protein>
    <submittedName>
        <fullName evidence="3">DUF2892 family protein</fullName>
    </submittedName>
</protein>
<sequence>MENNVGSVDRLVRLVGGAVLIAIGIASIVHILHAGTIVGVIATLVGLVFFGTGVTRFCLLYQLLGVDTCKAP</sequence>
<evidence type="ECO:0000259" key="2">
    <source>
        <dbReference type="Pfam" id="PF11127"/>
    </source>
</evidence>
<dbReference type="Proteomes" id="UP000291097">
    <property type="component" value="Unassembled WGS sequence"/>
</dbReference>
<feature type="transmembrane region" description="Helical" evidence="1">
    <location>
        <begin position="12"/>
        <end position="32"/>
    </location>
</feature>
<feature type="domain" description="Inner membrane protein YgaP-like transmembrane" evidence="2">
    <location>
        <begin position="1"/>
        <end position="71"/>
    </location>
</feature>
<evidence type="ECO:0000256" key="1">
    <source>
        <dbReference type="SAM" id="Phobius"/>
    </source>
</evidence>
<keyword evidence="1" id="KW-1133">Transmembrane helix</keyword>
<accession>A0A482Y6D9</accession>
<organism evidence="3 4">
    <name type="scientific">Natrinema hispanicum</name>
    <dbReference type="NCBI Taxonomy" id="392421"/>
    <lineage>
        <taxon>Archaea</taxon>
        <taxon>Methanobacteriati</taxon>
        <taxon>Methanobacteriota</taxon>
        <taxon>Stenosarchaea group</taxon>
        <taxon>Halobacteria</taxon>
        <taxon>Halobacteriales</taxon>
        <taxon>Natrialbaceae</taxon>
        <taxon>Natrinema</taxon>
    </lineage>
</organism>
<keyword evidence="1" id="KW-0472">Membrane</keyword>
<keyword evidence="1" id="KW-0812">Transmembrane</keyword>
<feature type="transmembrane region" description="Helical" evidence="1">
    <location>
        <begin position="38"/>
        <end position="64"/>
    </location>
</feature>
<dbReference type="EMBL" id="SHMP01000004">
    <property type="protein sequence ID" value="RZV10414.1"/>
    <property type="molecule type" value="Genomic_DNA"/>
</dbReference>
<gene>
    <name evidence="3" type="ORF">BDK88_1572</name>
</gene>
<dbReference type="AlphaFoldDB" id="A0A482Y6D9"/>
<reference evidence="3 4" key="1">
    <citation type="submission" date="2019-02" db="EMBL/GenBank/DDBJ databases">
        <title>Genomic Encyclopedia of Archaeal and Bacterial Type Strains, Phase II (KMG-II): from individual species to whole genera.</title>
        <authorList>
            <person name="Goeker M."/>
        </authorList>
    </citation>
    <scope>NUCLEOTIDE SEQUENCE [LARGE SCALE GENOMIC DNA]</scope>
    <source>
        <strain evidence="3 4">DSM 18328</strain>
    </source>
</reference>
<comment type="caution">
    <text evidence="3">The sequence shown here is derived from an EMBL/GenBank/DDBJ whole genome shotgun (WGS) entry which is preliminary data.</text>
</comment>
<proteinExistence type="predicted"/>
<dbReference type="OrthoDB" id="100832at2157"/>